<dbReference type="InParanoid" id="K5WNH0"/>
<dbReference type="GO" id="GO:0005737">
    <property type="term" value="C:cytoplasm"/>
    <property type="evidence" value="ECO:0007669"/>
    <property type="project" value="TreeGrafter"/>
</dbReference>
<dbReference type="GO" id="GO:0005634">
    <property type="term" value="C:nucleus"/>
    <property type="evidence" value="ECO:0007669"/>
    <property type="project" value="TreeGrafter"/>
</dbReference>
<evidence type="ECO:0000256" key="2">
    <source>
        <dbReference type="ARBA" id="ARBA00022801"/>
    </source>
</evidence>
<dbReference type="GO" id="GO:0003676">
    <property type="term" value="F:nucleic acid binding"/>
    <property type="evidence" value="ECO:0007669"/>
    <property type="project" value="InterPro"/>
</dbReference>
<dbReference type="GeneID" id="18919924"/>
<keyword evidence="5" id="KW-1185">Reference proteome</keyword>
<reference evidence="4 5" key="1">
    <citation type="journal article" date="2012" name="BMC Genomics">
        <title>Comparative genomics of the white-rot fungi, Phanerochaete carnosa and P. chrysosporium, to elucidate the genetic basis of the distinct wood types they colonize.</title>
        <authorList>
            <person name="Suzuki H."/>
            <person name="MacDonald J."/>
            <person name="Syed K."/>
            <person name="Salamov A."/>
            <person name="Hori C."/>
            <person name="Aerts A."/>
            <person name="Henrissat B."/>
            <person name="Wiebenga A."/>
            <person name="vanKuyk P.A."/>
            <person name="Barry K."/>
            <person name="Lindquist E."/>
            <person name="LaButti K."/>
            <person name="Lapidus A."/>
            <person name="Lucas S."/>
            <person name="Coutinho P."/>
            <person name="Gong Y."/>
            <person name="Samejima M."/>
            <person name="Mahadevan R."/>
            <person name="Abou-Zaid M."/>
            <person name="de Vries R.P."/>
            <person name="Igarashi K."/>
            <person name="Yadav J.S."/>
            <person name="Grigoriev I.V."/>
            <person name="Master E.R."/>
        </authorList>
    </citation>
    <scope>NUCLEOTIDE SEQUENCE [LARGE SCALE GENOMIC DNA]</scope>
    <source>
        <strain evidence="4 5">HHB-10118-sp</strain>
    </source>
</reference>
<dbReference type="SUPFAM" id="SSF53098">
    <property type="entry name" value="Ribonuclease H-like"/>
    <property type="match status" value="1"/>
</dbReference>
<evidence type="ECO:0000313" key="5">
    <source>
        <dbReference type="Proteomes" id="UP000008370"/>
    </source>
</evidence>
<dbReference type="InterPro" id="IPR012337">
    <property type="entry name" value="RNaseH-like_sf"/>
</dbReference>
<dbReference type="KEGG" id="pco:PHACADRAFT_48952"/>
<organism evidence="4 5">
    <name type="scientific">Phanerochaete carnosa (strain HHB-10118-sp)</name>
    <name type="common">White-rot fungus</name>
    <name type="synonym">Peniophora carnosa</name>
    <dbReference type="NCBI Taxonomy" id="650164"/>
    <lineage>
        <taxon>Eukaryota</taxon>
        <taxon>Fungi</taxon>
        <taxon>Dikarya</taxon>
        <taxon>Basidiomycota</taxon>
        <taxon>Agaricomycotina</taxon>
        <taxon>Agaricomycetes</taxon>
        <taxon>Polyporales</taxon>
        <taxon>Phanerochaetaceae</taxon>
        <taxon>Phanerochaete</taxon>
    </lineage>
</organism>
<dbReference type="AlphaFoldDB" id="K5WNH0"/>
<dbReference type="RefSeq" id="XP_007389619.1">
    <property type="nucleotide sequence ID" value="XM_007389557.1"/>
</dbReference>
<evidence type="ECO:0000256" key="1">
    <source>
        <dbReference type="ARBA" id="ARBA00022722"/>
    </source>
</evidence>
<dbReference type="PANTHER" id="PTHR13620">
    <property type="entry name" value="3-5 EXONUCLEASE"/>
    <property type="match status" value="1"/>
</dbReference>
<accession>K5WNH0</accession>
<dbReference type="PANTHER" id="PTHR13620:SF104">
    <property type="entry name" value="EXONUCLEASE 3'-5' DOMAIN-CONTAINING PROTEIN 2"/>
    <property type="match status" value="1"/>
</dbReference>
<sequence length="258" mass="29595">LPEKPPPPPRVYDLYSWEVKAPQTRLVYIRDSHTVDQEMARFKPGPCGFDLEWKPCYRKGQKENPVALVQLANEETVLLIHITAIRLFPPSLLQVLWDPAYIKCGVGIQGDCKKLWNDYQVNTRNCVDLALLARTVDNARWKGKYSQPIGLARLCETYEELSLTKGKITRSNWEAVLSEAQVQYAANDCHSGLTIFKRLFPMTLTMNPLPLPSFYSFDLYKGLTYVPSIDDPHTLWRPYNPFYDAGPPPEPKPPKEKK</sequence>
<dbReference type="InterPro" id="IPR051132">
    <property type="entry name" value="3-5_Exonuclease_domain"/>
</dbReference>
<evidence type="ECO:0000259" key="3">
    <source>
        <dbReference type="SMART" id="SM00474"/>
    </source>
</evidence>
<protein>
    <recommendedName>
        <fullName evidence="3">3'-5' exonuclease domain-containing protein</fullName>
    </recommendedName>
</protein>
<dbReference type="OrthoDB" id="1920326at2759"/>
<dbReference type="EMBL" id="JH930468">
    <property type="protein sequence ID" value="EKM60759.1"/>
    <property type="molecule type" value="Genomic_DNA"/>
</dbReference>
<dbReference type="SMART" id="SM00474">
    <property type="entry name" value="35EXOc"/>
    <property type="match status" value="1"/>
</dbReference>
<dbReference type="GO" id="GO:0008408">
    <property type="term" value="F:3'-5' exonuclease activity"/>
    <property type="evidence" value="ECO:0007669"/>
    <property type="project" value="InterPro"/>
</dbReference>
<dbReference type="STRING" id="650164.K5WNH0"/>
<dbReference type="Proteomes" id="UP000008370">
    <property type="component" value="Unassembled WGS sequence"/>
</dbReference>
<dbReference type="InterPro" id="IPR002562">
    <property type="entry name" value="3'-5'_exonuclease_dom"/>
</dbReference>
<dbReference type="CDD" id="cd06141">
    <property type="entry name" value="WRN_exo"/>
    <property type="match status" value="1"/>
</dbReference>
<keyword evidence="1" id="KW-0540">Nuclease</keyword>
<proteinExistence type="predicted"/>
<feature type="domain" description="3'-5' exonuclease" evidence="3">
    <location>
        <begin position="26"/>
        <end position="204"/>
    </location>
</feature>
<dbReference type="Pfam" id="PF01612">
    <property type="entry name" value="DNA_pol_A_exo1"/>
    <property type="match status" value="1"/>
</dbReference>
<dbReference type="Gene3D" id="3.30.420.10">
    <property type="entry name" value="Ribonuclease H-like superfamily/Ribonuclease H"/>
    <property type="match status" value="1"/>
</dbReference>
<dbReference type="HOGENOM" id="CLU_049674_0_1_1"/>
<evidence type="ECO:0000313" key="4">
    <source>
        <dbReference type="EMBL" id="EKM60759.1"/>
    </source>
</evidence>
<name>K5WNH0_PHACS</name>
<feature type="non-terminal residue" evidence="4">
    <location>
        <position position="258"/>
    </location>
</feature>
<gene>
    <name evidence="4" type="ORF">PHACADRAFT_48952</name>
</gene>
<keyword evidence="2" id="KW-0378">Hydrolase</keyword>
<dbReference type="GO" id="GO:0006139">
    <property type="term" value="P:nucleobase-containing compound metabolic process"/>
    <property type="evidence" value="ECO:0007669"/>
    <property type="project" value="InterPro"/>
</dbReference>
<feature type="non-terminal residue" evidence="4">
    <location>
        <position position="1"/>
    </location>
</feature>
<dbReference type="InterPro" id="IPR036397">
    <property type="entry name" value="RNaseH_sf"/>
</dbReference>